<accession>A0ABS7PBW5</accession>
<keyword evidence="2" id="KW-1185">Reference proteome</keyword>
<dbReference type="RefSeq" id="WP_222824222.1">
    <property type="nucleotide sequence ID" value="NZ_JAHWXP010000002.1"/>
</dbReference>
<protein>
    <submittedName>
        <fullName evidence="1">Uncharacterized protein</fullName>
    </submittedName>
</protein>
<dbReference type="Proteomes" id="UP000759298">
    <property type="component" value="Unassembled WGS sequence"/>
</dbReference>
<evidence type="ECO:0000313" key="2">
    <source>
        <dbReference type="Proteomes" id="UP000759298"/>
    </source>
</evidence>
<proteinExistence type="predicted"/>
<reference evidence="1 2" key="1">
    <citation type="submission" date="2021-07" db="EMBL/GenBank/DDBJ databases">
        <title>Alteriqipengyuania abyssalis NZ-12B nov, sp.nov isolated from deep sea sponge in pacific ocean.</title>
        <authorList>
            <person name="Tareen S."/>
            <person name="Wink J."/>
        </authorList>
    </citation>
    <scope>NUCLEOTIDE SEQUENCE [LARGE SCALE GENOMIC DNA]</scope>
    <source>
        <strain evidence="1 2">NZ-12B</strain>
    </source>
</reference>
<name>A0ABS7PBW5_9SPHN</name>
<gene>
    <name evidence="1" type="ORF">KYN89_05740</name>
</gene>
<dbReference type="EMBL" id="JAHWXP010000002">
    <property type="protein sequence ID" value="MBY8336543.1"/>
    <property type="molecule type" value="Genomic_DNA"/>
</dbReference>
<evidence type="ECO:0000313" key="1">
    <source>
        <dbReference type="EMBL" id="MBY8336543.1"/>
    </source>
</evidence>
<sequence>MFIGKALMIAAAANPATIPSSWQPEALGEWQVGREGDVCAMILPLGPEESGETEGALTLFDRPDGLLGMTLSRSGWALPQERGTIKIWFDKGYGMLRPIYDQFAQFDPNGGNGVLITSVERSFLPFGDLERSIDVVIDGDTLDGPQRVTIPLANAESAREQMDACRAGG</sequence>
<organism evidence="1 2">
    <name type="scientific">Alteriqipengyuania abyssalis</name>
    <dbReference type="NCBI Taxonomy" id="2860200"/>
    <lineage>
        <taxon>Bacteria</taxon>
        <taxon>Pseudomonadati</taxon>
        <taxon>Pseudomonadota</taxon>
        <taxon>Alphaproteobacteria</taxon>
        <taxon>Sphingomonadales</taxon>
        <taxon>Erythrobacteraceae</taxon>
        <taxon>Alteriqipengyuania</taxon>
    </lineage>
</organism>
<comment type="caution">
    <text evidence="1">The sequence shown here is derived from an EMBL/GenBank/DDBJ whole genome shotgun (WGS) entry which is preliminary data.</text>
</comment>